<dbReference type="Proteomes" id="UP000198508">
    <property type="component" value="Unassembled WGS sequence"/>
</dbReference>
<dbReference type="PANTHER" id="PTHR46558:SF11">
    <property type="entry name" value="HTH-TYPE TRANSCRIPTIONAL REGULATOR XRE"/>
    <property type="match status" value="1"/>
</dbReference>
<dbReference type="InterPro" id="IPR019734">
    <property type="entry name" value="TPR_rpt"/>
</dbReference>
<sequence length="476" mass="52411">MNIGATIVNLRREKGVTQEQLARAVGVSKPAVSKWETGQSCPDIQLLAPIARYFGVTIDALLSFTRALPREEADRLVKEIPGIFERGGFRAGMERCAALVREYPDSQYLKLKVAGLYTTCVLHFREEDRTEENLARFREYALELLEEILSGGESRYWVQAKGIAACCYMQSGDYDRAEAYLRELPVPEIDPDSLLPALCLYRGDWEQAAAVSRRVIRRYGNMALQGMVTLLRSAWELEDWDTVRCASEASGTLEEMLGFRTGTGWHYKLLLAMREKDKQAAGECFERYVETLVAGICGEAEGYGQADGHGHADVHGEADDHGRGDGHGHADVHGEADGHGWTDGHGHADVYGEADGHGQADGHEQADVHGEADGHGHADVYGEADGHGRADGHGPADVHEQTDVQKDDPPYDRSIRLAGPGNTIDRKDCILILEQYRLSFGTEEPYRTLAGTGAYERGMEKLRNAILRQKEGGNGA</sequence>
<feature type="region of interest" description="Disordered" evidence="2">
    <location>
        <begin position="306"/>
        <end position="420"/>
    </location>
</feature>
<dbReference type="InterPro" id="IPR001387">
    <property type="entry name" value="Cro/C1-type_HTH"/>
</dbReference>
<accession>A0A1I0IJS4</accession>
<dbReference type="Gene3D" id="1.10.260.40">
    <property type="entry name" value="lambda repressor-like DNA-binding domains"/>
    <property type="match status" value="1"/>
</dbReference>
<dbReference type="Pfam" id="PF01381">
    <property type="entry name" value="HTH_3"/>
    <property type="match status" value="1"/>
</dbReference>
<dbReference type="AlphaFoldDB" id="A0A1I0IJS4"/>
<feature type="compositionally biased region" description="Basic and acidic residues" evidence="2">
    <location>
        <begin position="308"/>
        <end position="415"/>
    </location>
</feature>
<keyword evidence="5" id="KW-1185">Reference proteome</keyword>
<feature type="domain" description="HTH cro/C1-type" evidence="3">
    <location>
        <begin position="7"/>
        <end position="61"/>
    </location>
</feature>
<dbReference type="EMBL" id="FOIM01000021">
    <property type="protein sequence ID" value="SET96480.1"/>
    <property type="molecule type" value="Genomic_DNA"/>
</dbReference>
<dbReference type="RefSeq" id="WP_092367178.1">
    <property type="nucleotide sequence ID" value="NZ_DAINWJ010000059.1"/>
</dbReference>
<name>A0A1I0IJS4_9FIRM</name>
<dbReference type="InterPro" id="IPR011990">
    <property type="entry name" value="TPR-like_helical_dom_sf"/>
</dbReference>
<dbReference type="SUPFAM" id="SSF47413">
    <property type="entry name" value="lambda repressor-like DNA-binding domains"/>
    <property type="match status" value="1"/>
</dbReference>
<evidence type="ECO:0000259" key="3">
    <source>
        <dbReference type="PROSITE" id="PS50943"/>
    </source>
</evidence>
<proteinExistence type="predicted"/>
<keyword evidence="1 4" id="KW-0238">DNA-binding</keyword>
<dbReference type="CDD" id="cd00093">
    <property type="entry name" value="HTH_XRE"/>
    <property type="match status" value="1"/>
</dbReference>
<evidence type="ECO:0000313" key="4">
    <source>
        <dbReference type="EMBL" id="SET96480.1"/>
    </source>
</evidence>
<dbReference type="Gene3D" id="1.25.40.10">
    <property type="entry name" value="Tetratricopeptide repeat domain"/>
    <property type="match status" value="1"/>
</dbReference>
<protein>
    <submittedName>
        <fullName evidence="4">DNA-binding transcriptional regulator, XRE-family HTH domain</fullName>
    </submittedName>
</protein>
<dbReference type="GO" id="GO:0003677">
    <property type="term" value="F:DNA binding"/>
    <property type="evidence" value="ECO:0007669"/>
    <property type="project" value="UniProtKB-KW"/>
</dbReference>
<dbReference type="SMART" id="SM00530">
    <property type="entry name" value="HTH_XRE"/>
    <property type="match status" value="1"/>
</dbReference>
<dbReference type="Pfam" id="PF13174">
    <property type="entry name" value="TPR_6"/>
    <property type="match status" value="1"/>
</dbReference>
<dbReference type="SUPFAM" id="SSF48452">
    <property type="entry name" value="TPR-like"/>
    <property type="match status" value="1"/>
</dbReference>
<dbReference type="PROSITE" id="PS50943">
    <property type="entry name" value="HTH_CROC1"/>
    <property type="match status" value="1"/>
</dbReference>
<gene>
    <name evidence="4" type="ORF">SAMN05216313_12198</name>
</gene>
<reference evidence="5" key="1">
    <citation type="submission" date="2016-10" db="EMBL/GenBank/DDBJ databases">
        <authorList>
            <person name="Varghese N."/>
            <person name="Submissions S."/>
        </authorList>
    </citation>
    <scope>NUCLEOTIDE SEQUENCE [LARGE SCALE GENOMIC DNA]</scope>
    <source>
        <strain evidence="5">NLAE-zl-G277</strain>
    </source>
</reference>
<evidence type="ECO:0000313" key="5">
    <source>
        <dbReference type="Proteomes" id="UP000198508"/>
    </source>
</evidence>
<organism evidence="4 5">
    <name type="scientific">Enterocloster lavalensis</name>
    <dbReference type="NCBI Taxonomy" id="460384"/>
    <lineage>
        <taxon>Bacteria</taxon>
        <taxon>Bacillati</taxon>
        <taxon>Bacillota</taxon>
        <taxon>Clostridia</taxon>
        <taxon>Lachnospirales</taxon>
        <taxon>Lachnospiraceae</taxon>
        <taxon>Enterocloster</taxon>
    </lineage>
</organism>
<evidence type="ECO:0000256" key="1">
    <source>
        <dbReference type="ARBA" id="ARBA00023125"/>
    </source>
</evidence>
<evidence type="ECO:0000256" key="2">
    <source>
        <dbReference type="SAM" id="MobiDB-lite"/>
    </source>
</evidence>
<dbReference type="InterPro" id="IPR010982">
    <property type="entry name" value="Lambda_DNA-bd_dom_sf"/>
</dbReference>
<dbReference type="PANTHER" id="PTHR46558">
    <property type="entry name" value="TRACRIPTIONAL REGULATORY PROTEIN-RELATED-RELATED"/>
    <property type="match status" value="1"/>
</dbReference>
<dbReference type="STRING" id="460384.SAMN05216313_12198"/>